<accession>A0ABY5ZK01</accession>
<proteinExistence type="predicted"/>
<organism evidence="1 2">
    <name type="scientific">Geoalkalibacter halelectricus</name>
    <dbReference type="NCBI Taxonomy" id="2847045"/>
    <lineage>
        <taxon>Bacteria</taxon>
        <taxon>Pseudomonadati</taxon>
        <taxon>Thermodesulfobacteriota</taxon>
        <taxon>Desulfuromonadia</taxon>
        <taxon>Desulfuromonadales</taxon>
        <taxon>Geoalkalibacteraceae</taxon>
        <taxon>Geoalkalibacter</taxon>
    </lineage>
</organism>
<dbReference type="Proteomes" id="UP001060414">
    <property type="component" value="Chromosome"/>
</dbReference>
<protein>
    <submittedName>
        <fullName evidence="1">Uncharacterized protein</fullName>
    </submittedName>
</protein>
<reference evidence="1" key="1">
    <citation type="journal article" date="2022" name="Environ. Microbiol.">
        <title>Geoalkalibacter halelectricus SAP #1 sp. nov. possessing extracellular electron transfer and mineral#reducing capabilities from a haloalkaline environment.</title>
        <authorList>
            <person name="Yadav S."/>
            <person name="Singh R."/>
            <person name="Sundharam S.S."/>
            <person name="Chaudhary S."/>
            <person name="Krishnamurthi S."/>
            <person name="Patil S.A."/>
        </authorList>
    </citation>
    <scope>NUCLEOTIDE SEQUENCE</scope>
    <source>
        <strain evidence="1">SAP-1</strain>
    </source>
</reference>
<sequence>MPKQALEDFREIGRYPGIGGQTGSEQARGKNDLISPLAASISLKEFR</sequence>
<dbReference type="RefSeq" id="WP_260746657.1">
    <property type="nucleotide sequence ID" value="NZ_CP092109.1"/>
</dbReference>
<name>A0ABY5ZK01_9BACT</name>
<evidence type="ECO:0000313" key="1">
    <source>
        <dbReference type="EMBL" id="UWZ78307.1"/>
    </source>
</evidence>
<gene>
    <name evidence="1" type="ORF">L9S41_11440</name>
</gene>
<dbReference type="EMBL" id="CP092109">
    <property type="protein sequence ID" value="UWZ78307.1"/>
    <property type="molecule type" value="Genomic_DNA"/>
</dbReference>
<evidence type="ECO:0000313" key="2">
    <source>
        <dbReference type="Proteomes" id="UP001060414"/>
    </source>
</evidence>
<keyword evidence="2" id="KW-1185">Reference proteome</keyword>